<dbReference type="PROSITE" id="PS51186">
    <property type="entry name" value="GNAT"/>
    <property type="match status" value="1"/>
</dbReference>
<dbReference type="CDD" id="cd04301">
    <property type="entry name" value="NAT_SF"/>
    <property type="match status" value="1"/>
</dbReference>
<keyword evidence="3" id="KW-1185">Reference proteome</keyword>
<organism evidence="2 3">
    <name type="scientific">Sistotremastrum suecicum HHB10207 ss-3</name>
    <dbReference type="NCBI Taxonomy" id="1314776"/>
    <lineage>
        <taxon>Eukaryota</taxon>
        <taxon>Fungi</taxon>
        <taxon>Dikarya</taxon>
        <taxon>Basidiomycota</taxon>
        <taxon>Agaricomycotina</taxon>
        <taxon>Agaricomycetes</taxon>
        <taxon>Sistotremastrales</taxon>
        <taxon>Sistotremastraceae</taxon>
        <taxon>Sistotremastrum</taxon>
    </lineage>
</organism>
<sequence length="293" mass="32874">MISSAPGLVLGGSERGDYMCPSLEAGHVRRNELAGCTTTEADEKRDSHSLSGSYTTKPLIPSPLTYKQIPTASTTIFEAFKYDTLSWYTSGRDGTETSPPKPTRTDRFVFYLMFWYFITRRITLQLASGHSLIVVYPPKNGSKKRNLLEWLIDTIFSALEKLLGAMRSDIVKRRIEEIRVKEGVIVEAHLKDKIDDMYYVHLLATDPEYQGQGHGGTLLGIIGDKADAEGRDAWLTSSGPHNIPFYHLHGYETVAEIILGDDDPTWQKGELVCPVMLRKYKGSKLNRTIAEKV</sequence>
<dbReference type="PANTHER" id="PTHR42791">
    <property type="entry name" value="GNAT FAMILY ACETYLTRANSFERASE"/>
    <property type="match status" value="1"/>
</dbReference>
<dbReference type="STRING" id="1314776.A0A165YVM4"/>
<proteinExistence type="predicted"/>
<gene>
    <name evidence="2" type="ORF">SISSUDRAFT_1088404</name>
</gene>
<dbReference type="InterPro" id="IPR000182">
    <property type="entry name" value="GNAT_dom"/>
</dbReference>
<dbReference type="Gene3D" id="3.40.630.30">
    <property type="match status" value="1"/>
</dbReference>
<dbReference type="InterPro" id="IPR016181">
    <property type="entry name" value="Acyl_CoA_acyltransferase"/>
</dbReference>
<evidence type="ECO:0000313" key="3">
    <source>
        <dbReference type="Proteomes" id="UP000076798"/>
    </source>
</evidence>
<dbReference type="Proteomes" id="UP000076798">
    <property type="component" value="Unassembled WGS sequence"/>
</dbReference>
<evidence type="ECO:0000259" key="1">
    <source>
        <dbReference type="PROSITE" id="PS51186"/>
    </source>
</evidence>
<accession>A0A165YVM4</accession>
<feature type="domain" description="N-acetyltransferase" evidence="1">
    <location>
        <begin position="142"/>
        <end position="282"/>
    </location>
</feature>
<dbReference type="GO" id="GO:0016747">
    <property type="term" value="F:acyltransferase activity, transferring groups other than amino-acyl groups"/>
    <property type="evidence" value="ECO:0007669"/>
    <property type="project" value="InterPro"/>
</dbReference>
<reference evidence="2 3" key="1">
    <citation type="journal article" date="2016" name="Mol. Biol. Evol.">
        <title>Comparative Genomics of Early-Diverging Mushroom-Forming Fungi Provides Insights into the Origins of Lignocellulose Decay Capabilities.</title>
        <authorList>
            <person name="Nagy L.G."/>
            <person name="Riley R."/>
            <person name="Tritt A."/>
            <person name="Adam C."/>
            <person name="Daum C."/>
            <person name="Floudas D."/>
            <person name="Sun H."/>
            <person name="Yadav J.S."/>
            <person name="Pangilinan J."/>
            <person name="Larsson K.H."/>
            <person name="Matsuura K."/>
            <person name="Barry K."/>
            <person name="Labutti K."/>
            <person name="Kuo R."/>
            <person name="Ohm R.A."/>
            <person name="Bhattacharya S.S."/>
            <person name="Shirouzu T."/>
            <person name="Yoshinaga Y."/>
            <person name="Martin F.M."/>
            <person name="Grigoriev I.V."/>
            <person name="Hibbett D.S."/>
        </authorList>
    </citation>
    <scope>NUCLEOTIDE SEQUENCE [LARGE SCALE GENOMIC DNA]</scope>
    <source>
        <strain evidence="2 3">HHB10207 ss-3</strain>
    </source>
</reference>
<dbReference type="SUPFAM" id="SSF55729">
    <property type="entry name" value="Acyl-CoA N-acyltransferases (Nat)"/>
    <property type="match status" value="1"/>
</dbReference>
<dbReference type="AlphaFoldDB" id="A0A165YVM4"/>
<dbReference type="OrthoDB" id="2744543at2759"/>
<name>A0A165YVM4_9AGAM</name>
<dbReference type="InterPro" id="IPR052523">
    <property type="entry name" value="Trichothecene_AcTrans"/>
</dbReference>
<evidence type="ECO:0000313" key="2">
    <source>
        <dbReference type="EMBL" id="KZT33656.1"/>
    </source>
</evidence>
<dbReference type="PANTHER" id="PTHR42791:SF1">
    <property type="entry name" value="N-ACETYLTRANSFERASE DOMAIN-CONTAINING PROTEIN"/>
    <property type="match status" value="1"/>
</dbReference>
<protein>
    <recommendedName>
        <fullName evidence="1">N-acetyltransferase domain-containing protein</fullName>
    </recommendedName>
</protein>
<dbReference type="EMBL" id="KV428227">
    <property type="protein sequence ID" value="KZT33656.1"/>
    <property type="molecule type" value="Genomic_DNA"/>
</dbReference>
<dbReference type="Pfam" id="PF13508">
    <property type="entry name" value="Acetyltransf_7"/>
    <property type="match status" value="1"/>
</dbReference>